<dbReference type="OrthoDB" id="1450227at2"/>
<gene>
    <name evidence="1" type="ORF">SAMN06265220_1011064</name>
</gene>
<reference evidence="1 2" key="1">
    <citation type="submission" date="2017-05" db="EMBL/GenBank/DDBJ databases">
        <authorList>
            <person name="Varghese N."/>
            <person name="Submissions S."/>
        </authorList>
    </citation>
    <scope>NUCLEOTIDE SEQUENCE [LARGE SCALE GENOMIC DNA]</scope>
    <source>
        <strain evidence="1 2">DSM 29982</strain>
    </source>
</reference>
<dbReference type="RefSeq" id="WP_142479065.1">
    <property type="nucleotide sequence ID" value="NZ_CP043612.1"/>
</dbReference>
<protein>
    <submittedName>
        <fullName evidence="1">Uncharacterized protein</fullName>
    </submittedName>
</protein>
<evidence type="ECO:0000313" key="2">
    <source>
        <dbReference type="Proteomes" id="UP000319267"/>
    </source>
</evidence>
<dbReference type="AlphaFoldDB" id="A0A521BJS8"/>
<organism evidence="1 2">
    <name type="scientific">Flavobacterium nitrogenifigens</name>
    <dbReference type="NCBI Taxonomy" id="1617283"/>
    <lineage>
        <taxon>Bacteria</taxon>
        <taxon>Pseudomonadati</taxon>
        <taxon>Bacteroidota</taxon>
        <taxon>Flavobacteriia</taxon>
        <taxon>Flavobacteriales</taxon>
        <taxon>Flavobacteriaceae</taxon>
        <taxon>Flavobacterium</taxon>
    </lineage>
</organism>
<keyword evidence="2" id="KW-1185">Reference proteome</keyword>
<evidence type="ECO:0000313" key="1">
    <source>
        <dbReference type="EMBL" id="SMO47404.1"/>
    </source>
</evidence>
<proteinExistence type="predicted"/>
<accession>A0A521BJS8</accession>
<dbReference type="EMBL" id="FXTQ01000001">
    <property type="protein sequence ID" value="SMO47404.1"/>
    <property type="molecule type" value="Genomic_DNA"/>
</dbReference>
<name>A0A521BJS8_9FLAO</name>
<sequence length="469" mass="52434">MKKITKILQAFVVIFGLSLMTNCTPNEIAHNKNADASDKAKIWFDNHKNDYNAIILQYIENLDWGNAIVSYGEIGEVIEVPFALKGSLQASNEKGTLYNDHHRLMFVKDEQNEFKLLYVQMFTNDEKYSIQNENYNYYNIRDNFNGYIYVQDLSTNIGNKIKFEDGEKVENSSTAKMQEYACVYFGWWSSDGSFTALYEVGCYGGGGGNGVPSSGSGENPGSGYGGGTSGSNPSSCPAGYRYKLGECVLVEVPIIVITDASFSNNPCLASVFAKLGGSATFQKYLRNFDGSFSVANLKLSASSTLGNNVNAETTSPINYLININFNENNLNRPALSIARTFIHEMIHAEIYRKLLSVAGQPQIQFNTNQLNQLRNDYPGLYDYYMRYEFNIAPGQNPSDAQHEAMATHYRSIIIQTLKQFDNTLTNETYEALAWEGLKNTVAWKKLSTEKQNNISSTISNFNSKNSNCQ</sequence>
<dbReference type="Proteomes" id="UP000319267">
    <property type="component" value="Unassembled WGS sequence"/>
</dbReference>